<feature type="region of interest" description="Disordered" evidence="1">
    <location>
        <begin position="291"/>
        <end position="311"/>
    </location>
</feature>
<protein>
    <submittedName>
        <fullName evidence="7">DUF5733 domain-containing protein</fullName>
    </submittedName>
</protein>
<feature type="compositionally biased region" description="Basic residues" evidence="1">
    <location>
        <begin position="300"/>
        <end position="311"/>
    </location>
</feature>
<evidence type="ECO:0000256" key="1">
    <source>
        <dbReference type="SAM" id="MobiDB-lite"/>
    </source>
</evidence>
<dbReference type="InterPro" id="IPR043791">
    <property type="entry name" value="DUF5733"/>
</dbReference>
<feature type="region of interest" description="Disordered" evidence="1">
    <location>
        <begin position="135"/>
        <end position="275"/>
    </location>
</feature>
<dbReference type="Proteomes" id="UP000492820">
    <property type="component" value="Unassembled WGS sequence"/>
</dbReference>
<proteinExistence type="predicted"/>
<sequence>MEISRGYNPLFKTTVKGLAKVKLEPREKLSIEEIHRLIAFSALKSNDGFLDYKMLLYDDAIRFEKNEDESSFPEIPFASILHLIVLPNFSDVCFIQFRRSTYGMYVILRFKKANYISKVAKYICTWSDANVSDTEESVNSSSETPPPKNSKGLQSDKKKGNQPPVIVHRLNHIANGQKSKNPRPSRENAAKNQKTEGTQTSVKMSTSNKATGVGHSNLIYTKKSSPVEVKRATTAIKKRNHSQPTPKKVEKALPHRKRNSSASWPRDDETSEASELKLHWKPGSYTIIEPTLRDWPPPKSIKKRKASKPRAFNHPKGVERRIANITPASSTSSFTTSSTADLVDMHGREVVTIYPSYMEPDRMSPTSRYNERLLHALYKPRGL</sequence>
<evidence type="ECO:0000313" key="4">
    <source>
        <dbReference type="EMBL" id="EUB57202.1"/>
    </source>
</evidence>
<keyword evidence="5" id="KW-1185">Reference proteome</keyword>
<dbReference type="CTD" id="36343666"/>
<dbReference type="AlphaFoldDB" id="U6JMF4"/>
<dbReference type="GeneID" id="36343666"/>
<dbReference type="Proteomes" id="UP000019149">
    <property type="component" value="Unassembled WGS sequence"/>
</dbReference>
<dbReference type="RefSeq" id="XP_024348398.1">
    <property type="nucleotide sequence ID" value="XM_024497200.1"/>
</dbReference>
<dbReference type="OrthoDB" id="6246979at2759"/>
<accession>U6JMF4</accession>
<dbReference type="WBParaSite" id="EgrG_000303500">
    <property type="protein sequence ID" value="EgrG_000303500"/>
    <property type="gene ID" value="EgrG_000303500"/>
</dbReference>
<reference evidence="3" key="3">
    <citation type="submission" date="2014-06" db="EMBL/GenBank/DDBJ databases">
        <authorList>
            <person name="Aslett M."/>
        </authorList>
    </citation>
    <scope>NUCLEOTIDE SEQUENCE</scope>
</reference>
<gene>
    <name evidence="4 7" type="ORF">EGR_07951</name>
    <name evidence="3" type="ORF">EgrG_000303500</name>
</gene>
<evidence type="ECO:0000313" key="5">
    <source>
        <dbReference type="Proteomes" id="UP000019149"/>
    </source>
</evidence>
<dbReference type="OMA" id="CTWSDAN"/>
<dbReference type="EMBL" id="LK028609">
    <property type="protein sequence ID" value="CDS24553.1"/>
    <property type="molecule type" value="Genomic_DNA"/>
</dbReference>
<dbReference type="KEGG" id="egl:EGR_07951"/>
<reference evidence="3 6" key="2">
    <citation type="journal article" date="2013" name="Nature">
        <title>The genomes of four tapeworm species reveal adaptations to parasitism.</title>
        <authorList>
            <person name="Tsai I.J."/>
            <person name="Zarowiecki M."/>
            <person name="Holroyd N."/>
            <person name="Garciarrubio A."/>
            <person name="Sanchez-Flores A."/>
            <person name="Brooks K.L."/>
            <person name="Tracey A."/>
            <person name="Bobes R.J."/>
            <person name="Fragoso G."/>
            <person name="Sciutto E."/>
            <person name="Aslett M."/>
            <person name="Beasley H."/>
            <person name="Bennett H.M."/>
            <person name="Cai J."/>
            <person name="Camicia F."/>
            <person name="Clark R."/>
            <person name="Cucher M."/>
            <person name="De Silva N."/>
            <person name="Day T.A."/>
            <person name="Deplazes P."/>
            <person name="Estrada K."/>
            <person name="Fernandez C."/>
            <person name="Holland P.W."/>
            <person name="Hou J."/>
            <person name="Hu S."/>
            <person name="Huckvale T."/>
            <person name="Hung S.S."/>
            <person name="Kamenetzky L."/>
            <person name="Keane J.A."/>
            <person name="Kiss F."/>
            <person name="Koziol U."/>
            <person name="Lambert O."/>
            <person name="Liu K."/>
            <person name="Luo X."/>
            <person name="Luo Y."/>
            <person name="Macchiaroli N."/>
            <person name="Nichol S."/>
            <person name="Paps J."/>
            <person name="Parkinson J."/>
            <person name="Pouchkina-Stantcheva N."/>
            <person name="Riddiford N."/>
            <person name="Rosenzvit M."/>
            <person name="Salinas G."/>
            <person name="Wasmuth J.D."/>
            <person name="Zamanian M."/>
            <person name="Zheng Y."/>
            <person name="Cai X."/>
            <person name="Soberon X."/>
            <person name="Olson P.D."/>
            <person name="Laclette J.P."/>
            <person name="Brehm K."/>
            <person name="Berriman M."/>
            <person name="Garciarrubio A."/>
            <person name="Bobes R.J."/>
            <person name="Fragoso G."/>
            <person name="Sanchez-Flores A."/>
            <person name="Estrada K."/>
            <person name="Cevallos M.A."/>
            <person name="Morett E."/>
            <person name="Gonzalez V."/>
            <person name="Portillo T."/>
            <person name="Ochoa-Leyva A."/>
            <person name="Jose M.V."/>
            <person name="Sciutto E."/>
            <person name="Landa A."/>
            <person name="Jimenez L."/>
            <person name="Valdes V."/>
            <person name="Carrero J.C."/>
            <person name="Larralde C."/>
            <person name="Morales-Montor J."/>
            <person name="Limon-Lason J."/>
            <person name="Soberon X."/>
            <person name="Laclette J.P."/>
        </authorList>
    </citation>
    <scope>NUCLEOTIDE SEQUENCE [LARGE SCALE GENOMIC DNA]</scope>
</reference>
<organism evidence="4 5">
    <name type="scientific">Echinococcus granulosus</name>
    <name type="common">Hydatid tapeworm</name>
    <dbReference type="NCBI Taxonomy" id="6210"/>
    <lineage>
        <taxon>Eukaryota</taxon>
        <taxon>Metazoa</taxon>
        <taxon>Spiralia</taxon>
        <taxon>Lophotrochozoa</taxon>
        <taxon>Platyhelminthes</taxon>
        <taxon>Cestoda</taxon>
        <taxon>Eucestoda</taxon>
        <taxon>Cyclophyllidea</taxon>
        <taxon>Taeniidae</taxon>
        <taxon>Echinococcus</taxon>
        <taxon>Echinococcus granulosus group</taxon>
    </lineage>
</organism>
<feature type="domain" description="DUF5733" evidence="2">
    <location>
        <begin position="15"/>
        <end position="112"/>
    </location>
</feature>
<reference evidence="4 5" key="1">
    <citation type="journal article" date="2013" name="Nat. Genet.">
        <title>The genome of the hydatid tapeworm Echinococcus granulosus.</title>
        <authorList>
            <person name="Zheng H."/>
            <person name="Zhang W."/>
            <person name="Zhang L."/>
            <person name="Zhang Z."/>
            <person name="Li J."/>
            <person name="Lu G."/>
            <person name="Zhu Y."/>
            <person name="Wang Y."/>
            <person name="Huang Y."/>
            <person name="Liu J."/>
            <person name="Kang H."/>
            <person name="Chen J."/>
            <person name="Wang L."/>
            <person name="Chen A."/>
            <person name="Yu S."/>
            <person name="Gao Z."/>
            <person name="Jin L."/>
            <person name="Gu W."/>
            <person name="Wang Z."/>
            <person name="Zhao L."/>
            <person name="Shi B."/>
            <person name="Wen H."/>
            <person name="Lin R."/>
            <person name="Jones M.K."/>
            <person name="Brejova B."/>
            <person name="Vinar T."/>
            <person name="Zhao G."/>
            <person name="McManus D.P."/>
            <person name="Chen Z."/>
            <person name="Zhou Y."/>
            <person name="Wang S."/>
        </authorList>
    </citation>
    <scope>NUCLEOTIDE SEQUENCE [LARGE SCALE GENOMIC DNA]</scope>
</reference>
<evidence type="ECO:0000313" key="3">
    <source>
        <dbReference type="EMBL" id="CDS24553.1"/>
    </source>
</evidence>
<dbReference type="Pfam" id="PF19004">
    <property type="entry name" value="DUF5733"/>
    <property type="match status" value="1"/>
</dbReference>
<reference evidence="7" key="4">
    <citation type="submission" date="2020-10" db="UniProtKB">
        <authorList>
            <consortium name="WormBaseParasite"/>
        </authorList>
    </citation>
    <scope>IDENTIFICATION</scope>
</reference>
<dbReference type="EMBL" id="APAU02000091">
    <property type="protein sequence ID" value="EUB57202.1"/>
    <property type="molecule type" value="Genomic_DNA"/>
</dbReference>
<evidence type="ECO:0000259" key="2">
    <source>
        <dbReference type="Pfam" id="PF19004"/>
    </source>
</evidence>
<name>U6JMF4_ECHGR</name>
<evidence type="ECO:0000313" key="7">
    <source>
        <dbReference type="WBParaSite" id="EgrG_000303500"/>
    </source>
</evidence>
<evidence type="ECO:0000313" key="6">
    <source>
        <dbReference type="Proteomes" id="UP000492820"/>
    </source>
</evidence>
<feature type="compositionally biased region" description="Polar residues" evidence="1">
    <location>
        <begin position="190"/>
        <end position="210"/>
    </location>
</feature>